<organism evidence="2 3">
    <name type="scientific">Halothiobacillus diazotrophicus</name>
    <dbReference type="NCBI Taxonomy" id="1860122"/>
    <lineage>
        <taxon>Bacteria</taxon>
        <taxon>Pseudomonadati</taxon>
        <taxon>Pseudomonadota</taxon>
        <taxon>Gammaproteobacteria</taxon>
        <taxon>Chromatiales</taxon>
        <taxon>Halothiobacillaceae</taxon>
        <taxon>Halothiobacillus</taxon>
    </lineage>
</organism>
<feature type="domain" description="DUF1854" evidence="1">
    <location>
        <begin position="28"/>
        <end position="155"/>
    </location>
</feature>
<dbReference type="STRING" id="1860122.A9404_04260"/>
<evidence type="ECO:0000313" key="2">
    <source>
        <dbReference type="EMBL" id="ANJ66697.1"/>
    </source>
</evidence>
<dbReference type="EMBL" id="CP016027">
    <property type="protein sequence ID" value="ANJ66697.1"/>
    <property type="molecule type" value="Genomic_DNA"/>
</dbReference>
<gene>
    <name evidence="2" type="ORF">A9404_04260</name>
</gene>
<dbReference type="Pfam" id="PF08909">
    <property type="entry name" value="DUF1854"/>
    <property type="match status" value="1"/>
</dbReference>
<evidence type="ECO:0000259" key="1">
    <source>
        <dbReference type="Pfam" id="PF08909"/>
    </source>
</evidence>
<protein>
    <recommendedName>
        <fullName evidence="1">DUF1854 domain-containing protein</fullName>
    </recommendedName>
</protein>
<evidence type="ECO:0000313" key="3">
    <source>
        <dbReference type="Proteomes" id="UP000078596"/>
    </source>
</evidence>
<dbReference type="RefSeq" id="WP_066099001.1">
    <property type="nucleotide sequence ID" value="NZ_CP016027.1"/>
</dbReference>
<reference evidence="2 3" key="1">
    <citation type="submission" date="2016-06" db="EMBL/GenBank/DDBJ databases">
        <title>Insight into the functional genes involving in sulfur oxidation in Pearl River water.</title>
        <authorList>
            <person name="Luo J."/>
            <person name="Tan X."/>
            <person name="Lin W."/>
        </authorList>
    </citation>
    <scope>NUCLEOTIDE SEQUENCE [LARGE SCALE GENOMIC DNA]</scope>
    <source>
        <strain evidence="2 3">LS2</strain>
    </source>
</reference>
<dbReference type="KEGG" id="haz:A9404_04260"/>
<dbReference type="InterPro" id="IPR015005">
    <property type="entry name" value="DUF1854"/>
</dbReference>
<name>A0A191ZFR7_9GAMM</name>
<accession>A0A191ZFR7</accession>
<dbReference type="AlphaFoldDB" id="A0A191ZFR7"/>
<dbReference type="OrthoDB" id="212426at2"/>
<sequence length="156" mass="17592">MSPHEPILSIDPFGTLQLHRDAGNAVIDVVPVRAFPLSAPTRFIALVDGQGHEHCWIDDLATLPPETASRIETVLVQRELTPRIQRIRKVSSYATPSRWTLDTDRGPAELLLKTEDDIRHLPDGALLISDKFGLNYLITRQSELDQHSQRLLARFL</sequence>
<dbReference type="Proteomes" id="UP000078596">
    <property type="component" value="Chromosome"/>
</dbReference>
<proteinExistence type="predicted"/>
<keyword evidence="3" id="KW-1185">Reference proteome</keyword>